<reference evidence="2 3" key="1">
    <citation type="submission" date="2020-02" db="EMBL/GenBank/DDBJ databases">
        <title>Draft genome sequence of Haematococcus lacustris strain NIES-144.</title>
        <authorList>
            <person name="Morimoto D."/>
            <person name="Nakagawa S."/>
            <person name="Yoshida T."/>
            <person name="Sawayama S."/>
        </authorList>
    </citation>
    <scope>NUCLEOTIDE SEQUENCE [LARGE SCALE GENOMIC DNA]</scope>
    <source>
        <strain evidence="2 3">NIES-144</strain>
    </source>
</reference>
<sequence length="164" mass="18147">MARGAGQVQGAAATSPHLRSRKAMALPPAKLAEVKAAYLAERQWPHLTPEEVVAKIAESEERRKVQDLRMPAAQYDLEKKIIANLHHKLTFLRNPRYPETPALKALHTQFMPGPAWAVTGKTISSWATDSPTPASKPKPPIKSNMTSRPERVFGVEPHEVCPHP</sequence>
<evidence type="ECO:0000313" key="2">
    <source>
        <dbReference type="EMBL" id="GFH19857.1"/>
    </source>
</evidence>
<feature type="region of interest" description="Disordered" evidence="1">
    <location>
        <begin position="1"/>
        <end position="24"/>
    </location>
</feature>
<organism evidence="2 3">
    <name type="scientific">Haematococcus lacustris</name>
    <name type="common">Green alga</name>
    <name type="synonym">Haematococcus pluvialis</name>
    <dbReference type="NCBI Taxonomy" id="44745"/>
    <lineage>
        <taxon>Eukaryota</taxon>
        <taxon>Viridiplantae</taxon>
        <taxon>Chlorophyta</taxon>
        <taxon>core chlorophytes</taxon>
        <taxon>Chlorophyceae</taxon>
        <taxon>CS clade</taxon>
        <taxon>Chlamydomonadales</taxon>
        <taxon>Haematococcaceae</taxon>
        <taxon>Haematococcus</taxon>
    </lineage>
</organism>
<accession>A0A699ZB20</accession>
<proteinExistence type="predicted"/>
<feature type="compositionally biased region" description="Basic and acidic residues" evidence="1">
    <location>
        <begin position="148"/>
        <end position="164"/>
    </location>
</feature>
<evidence type="ECO:0000313" key="3">
    <source>
        <dbReference type="Proteomes" id="UP000485058"/>
    </source>
</evidence>
<keyword evidence="3" id="KW-1185">Reference proteome</keyword>
<protein>
    <submittedName>
        <fullName evidence="2">Uncharacterized protein</fullName>
    </submittedName>
</protein>
<gene>
    <name evidence="2" type="ORF">HaLaN_16879</name>
</gene>
<feature type="region of interest" description="Disordered" evidence="1">
    <location>
        <begin position="125"/>
        <end position="164"/>
    </location>
</feature>
<evidence type="ECO:0000256" key="1">
    <source>
        <dbReference type="SAM" id="MobiDB-lite"/>
    </source>
</evidence>
<comment type="caution">
    <text evidence="2">The sequence shown here is derived from an EMBL/GenBank/DDBJ whole genome shotgun (WGS) entry which is preliminary data.</text>
</comment>
<dbReference type="AlphaFoldDB" id="A0A699ZB20"/>
<dbReference type="Proteomes" id="UP000485058">
    <property type="component" value="Unassembled WGS sequence"/>
</dbReference>
<dbReference type="EMBL" id="BLLF01001531">
    <property type="protein sequence ID" value="GFH19857.1"/>
    <property type="molecule type" value="Genomic_DNA"/>
</dbReference>
<feature type="compositionally biased region" description="Low complexity" evidence="1">
    <location>
        <begin position="1"/>
        <end position="13"/>
    </location>
</feature>
<name>A0A699ZB20_HAELA</name>